<gene>
    <name evidence="2" type="ORF">JBL43_15535</name>
</gene>
<dbReference type="PROSITE" id="PS51257">
    <property type="entry name" value="PROKAR_LIPOPROTEIN"/>
    <property type="match status" value="1"/>
</dbReference>
<evidence type="ECO:0008006" key="4">
    <source>
        <dbReference type="Google" id="ProtNLM"/>
    </source>
</evidence>
<accession>A0ABS0WUL2</accession>
<keyword evidence="3" id="KW-1185">Reference proteome</keyword>
<evidence type="ECO:0000256" key="1">
    <source>
        <dbReference type="SAM" id="Coils"/>
    </source>
</evidence>
<dbReference type="Proteomes" id="UP000623301">
    <property type="component" value="Unassembled WGS sequence"/>
</dbReference>
<dbReference type="EMBL" id="JAEHFJ010000008">
    <property type="protein sequence ID" value="MBJ2175664.1"/>
    <property type="molecule type" value="Genomic_DNA"/>
</dbReference>
<sequence>MKKNILSFTIIVLMVGSILTSCGTAVKKDVASAKENAKATHNDLNQARKDSQIELSTTMKSDWDKFKVDSQVALDNSKIEIEKLRGEIASANETRQQELNKELDKLEQNRNNLKKRLKQKNNSLEKSLTKINEADNILRKDFQKQFVSDMNELQTALKDFFSKNAI</sequence>
<dbReference type="RefSeq" id="WP_198842321.1">
    <property type="nucleotide sequence ID" value="NZ_JAEHFJ010000008.1"/>
</dbReference>
<evidence type="ECO:0000313" key="2">
    <source>
        <dbReference type="EMBL" id="MBJ2175664.1"/>
    </source>
</evidence>
<proteinExistence type="predicted"/>
<reference evidence="2 3" key="1">
    <citation type="submission" date="2020-12" db="EMBL/GenBank/DDBJ databases">
        <title>Aureibaculum luteum sp. nov. and Aureibaculum flavum sp. nov., novel members of the family Flavobacteriaceae isolated from Antarctic intertidal sediments.</title>
        <authorList>
            <person name="He X."/>
            <person name="Zhang X."/>
        </authorList>
    </citation>
    <scope>NUCLEOTIDE SEQUENCE [LARGE SCALE GENOMIC DNA]</scope>
    <source>
        <strain evidence="2 3">A20</strain>
    </source>
</reference>
<protein>
    <recommendedName>
        <fullName evidence="4">Peptidase M23</fullName>
    </recommendedName>
</protein>
<comment type="caution">
    <text evidence="2">The sequence shown here is derived from an EMBL/GenBank/DDBJ whole genome shotgun (WGS) entry which is preliminary data.</text>
</comment>
<organism evidence="2 3">
    <name type="scientific">Aureibaculum flavum</name>
    <dbReference type="NCBI Taxonomy" id="2795986"/>
    <lineage>
        <taxon>Bacteria</taxon>
        <taxon>Pseudomonadati</taxon>
        <taxon>Bacteroidota</taxon>
        <taxon>Flavobacteriia</taxon>
        <taxon>Flavobacteriales</taxon>
        <taxon>Flavobacteriaceae</taxon>
        <taxon>Aureibaculum</taxon>
    </lineage>
</organism>
<feature type="coiled-coil region" evidence="1">
    <location>
        <begin position="30"/>
        <end position="134"/>
    </location>
</feature>
<keyword evidence="1" id="KW-0175">Coiled coil</keyword>
<name>A0ABS0WUL2_9FLAO</name>
<evidence type="ECO:0000313" key="3">
    <source>
        <dbReference type="Proteomes" id="UP000623301"/>
    </source>
</evidence>